<dbReference type="Pfam" id="PF00892">
    <property type="entry name" value="EamA"/>
    <property type="match status" value="1"/>
</dbReference>
<name>A0A8K0HRP6_9ROSA</name>
<feature type="transmembrane region" description="Helical" evidence="6">
    <location>
        <begin position="176"/>
        <end position="193"/>
    </location>
</feature>
<evidence type="ECO:0000259" key="9">
    <source>
        <dbReference type="Pfam" id="PF00892"/>
    </source>
</evidence>
<keyword evidence="8" id="KW-0732">Signal</keyword>
<feature type="chain" id="PRO_5035427924" description="WAT1-related protein" evidence="8">
    <location>
        <begin position="25"/>
        <end position="302"/>
    </location>
</feature>
<feature type="transmembrane region" description="Helical" evidence="6">
    <location>
        <begin position="68"/>
        <end position="87"/>
    </location>
</feature>
<evidence type="ECO:0000256" key="6">
    <source>
        <dbReference type="RuleBase" id="RU363077"/>
    </source>
</evidence>
<gene>
    <name evidence="10" type="ORF">FNV43_RR02093</name>
</gene>
<dbReference type="AlphaFoldDB" id="A0A8K0HRP6"/>
<dbReference type="Proteomes" id="UP000796880">
    <property type="component" value="Unassembled WGS sequence"/>
</dbReference>
<accession>A0A8K0HRP6</accession>
<feature type="transmembrane region" description="Helical" evidence="6">
    <location>
        <begin position="99"/>
        <end position="118"/>
    </location>
</feature>
<feature type="transmembrane region" description="Helical" evidence="6">
    <location>
        <begin position="205"/>
        <end position="225"/>
    </location>
</feature>
<feature type="signal peptide" evidence="8">
    <location>
        <begin position="1"/>
        <end position="24"/>
    </location>
</feature>
<dbReference type="EMBL" id="VOIH02000001">
    <property type="protein sequence ID" value="KAF3457435.1"/>
    <property type="molecule type" value="Genomic_DNA"/>
</dbReference>
<sequence length="302" mass="33051">MLPIMAMIVVQVLYALISFTRKLAMDCGMNPLIFVAYRQIFATLAPDYTAYSVPDILVFYDRGSGSTATIGCALDNVLSAVTFVLAVSSDKKLQKQRRVAKVVGTIVSVGGAMLLSFYHGHTIDLGESNIHWTNIEKLGDPKSNTKSNFILGHLLLMLSTVARLSEKFPGPYTSTALMCFMASIECGVIALLVKHNMSAWSLQNPVWLIVSLFAGILGSTLAFFLTSCSIQMKGPVYASALSPLMLIAVVILSWALLHETLYVGTVYMHCCGSPCYSLGEEQGDKTKTKIRREQQQKSIDQE</sequence>
<evidence type="ECO:0000256" key="1">
    <source>
        <dbReference type="ARBA" id="ARBA00004141"/>
    </source>
</evidence>
<dbReference type="SUPFAM" id="SSF103481">
    <property type="entry name" value="Multidrug resistance efflux transporter EmrE"/>
    <property type="match status" value="1"/>
</dbReference>
<feature type="compositionally biased region" description="Basic and acidic residues" evidence="7">
    <location>
        <begin position="282"/>
        <end position="302"/>
    </location>
</feature>
<protein>
    <recommendedName>
        <fullName evidence="6">WAT1-related protein</fullName>
    </recommendedName>
</protein>
<dbReference type="PANTHER" id="PTHR31218">
    <property type="entry name" value="WAT1-RELATED PROTEIN"/>
    <property type="match status" value="1"/>
</dbReference>
<proteinExistence type="inferred from homology"/>
<evidence type="ECO:0000313" key="11">
    <source>
        <dbReference type="Proteomes" id="UP000796880"/>
    </source>
</evidence>
<dbReference type="OrthoDB" id="1728340at2759"/>
<keyword evidence="11" id="KW-1185">Reference proteome</keyword>
<evidence type="ECO:0000256" key="4">
    <source>
        <dbReference type="ARBA" id="ARBA00022989"/>
    </source>
</evidence>
<dbReference type="InterPro" id="IPR000620">
    <property type="entry name" value="EamA_dom"/>
</dbReference>
<evidence type="ECO:0000256" key="5">
    <source>
        <dbReference type="ARBA" id="ARBA00023136"/>
    </source>
</evidence>
<evidence type="ECO:0000256" key="8">
    <source>
        <dbReference type="SAM" id="SignalP"/>
    </source>
</evidence>
<keyword evidence="4 6" id="KW-1133">Transmembrane helix</keyword>
<keyword evidence="5 6" id="KW-0472">Membrane</keyword>
<feature type="domain" description="EamA" evidence="9">
    <location>
        <begin position="168"/>
        <end position="265"/>
    </location>
</feature>
<evidence type="ECO:0000256" key="2">
    <source>
        <dbReference type="ARBA" id="ARBA00007635"/>
    </source>
</evidence>
<evidence type="ECO:0000256" key="3">
    <source>
        <dbReference type="ARBA" id="ARBA00022692"/>
    </source>
</evidence>
<dbReference type="GO" id="GO:0022857">
    <property type="term" value="F:transmembrane transporter activity"/>
    <property type="evidence" value="ECO:0007669"/>
    <property type="project" value="InterPro"/>
</dbReference>
<feature type="transmembrane region" description="Helical" evidence="6">
    <location>
        <begin position="237"/>
        <end position="257"/>
    </location>
</feature>
<evidence type="ECO:0000256" key="7">
    <source>
        <dbReference type="SAM" id="MobiDB-lite"/>
    </source>
</evidence>
<feature type="region of interest" description="Disordered" evidence="7">
    <location>
        <begin position="281"/>
        <end position="302"/>
    </location>
</feature>
<comment type="subcellular location">
    <subcellularLocation>
        <location evidence="1 6">Membrane</location>
        <topology evidence="1 6">Multi-pass membrane protein</topology>
    </subcellularLocation>
</comment>
<keyword evidence="3 6" id="KW-0812">Transmembrane</keyword>
<reference evidence="10" key="1">
    <citation type="submission" date="2020-03" db="EMBL/GenBank/DDBJ databases">
        <title>A high-quality chromosome-level genome assembly of a woody plant with both climbing and erect habits, Rhamnella rubrinervis.</title>
        <authorList>
            <person name="Lu Z."/>
            <person name="Yang Y."/>
            <person name="Zhu X."/>
            <person name="Sun Y."/>
        </authorList>
    </citation>
    <scope>NUCLEOTIDE SEQUENCE</scope>
    <source>
        <strain evidence="10">BYM</strain>
        <tissue evidence="10">Leaf</tissue>
    </source>
</reference>
<evidence type="ECO:0000313" key="10">
    <source>
        <dbReference type="EMBL" id="KAF3457435.1"/>
    </source>
</evidence>
<dbReference type="InterPro" id="IPR037185">
    <property type="entry name" value="EmrE-like"/>
</dbReference>
<dbReference type="GO" id="GO:0016020">
    <property type="term" value="C:membrane"/>
    <property type="evidence" value="ECO:0007669"/>
    <property type="project" value="UniProtKB-SubCell"/>
</dbReference>
<comment type="caution">
    <text evidence="10">The sequence shown here is derived from an EMBL/GenBank/DDBJ whole genome shotgun (WGS) entry which is preliminary data.</text>
</comment>
<organism evidence="10 11">
    <name type="scientific">Rhamnella rubrinervis</name>
    <dbReference type="NCBI Taxonomy" id="2594499"/>
    <lineage>
        <taxon>Eukaryota</taxon>
        <taxon>Viridiplantae</taxon>
        <taxon>Streptophyta</taxon>
        <taxon>Embryophyta</taxon>
        <taxon>Tracheophyta</taxon>
        <taxon>Spermatophyta</taxon>
        <taxon>Magnoliopsida</taxon>
        <taxon>eudicotyledons</taxon>
        <taxon>Gunneridae</taxon>
        <taxon>Pentapetalae</taxon>
        <taxon>rosids</taxon>
        <taxon>fabids</taxon>
        <taxon>Rosales</taxon>
        <taxon>Rhamnaceae</taxon>
        <taxon>rhamnoid group</taxon>
        <taxon>Rhamneae</taxon>
        <taxon>Rhamnella</taxon>
    </lineage>
</organism>
<comment type="similarity">
    <text evidence="2 6">Belongs to the drug/metabolite transporter (DMT) superfamily. Plant drug/metabolite exporter (P-DME) (TC 2.A.7.4) family.</text>
</comment>
<dbReference type="InterPro" id="IPR030184">
    <property type="entry name" value="WAT1-related"/>
</dbReference>